<dbReference type="AlphaFoldDB" id="A0A9X2CSG8"/>
<dbReference type="PANTHER" id="PTHR30349">
    <property type="entry name" value="PHAGE INTEGRASE-RELATED"/>
    <property type="match status" value="1"/>
</dbReference>
<dbReference type="RefSeq" id="WP_250096250.1">
    <property type="nucleotide sequence ID" value="NZ_JAKRYL010000008.1"/>
</dbReference>
<dbReference type="Gene3D" id="1.10.443.10">
    <property type="entry name" value="Intergrase catalytic core"/>
    <property type="match status" value="1"/>
</dbReference>
<accession>A0A9X2CSG8</accession>
<evidence type="ECO:0000256" key="2">
    <source>
        <dbReference type="ARBA" id="ARBA00023125"/>
    </source>
</evidence>
<evidence type="ECO:0000313" key="7">
    <source>
        <dbReference type="EMBL" id="MCL7747346.1"/>
    </source>
</evidence>
<proteinExistence type="inferred from homology"/>
<dbReference type="InterPro" id="IPR044068">
    <property type="entry name" value="CB"/>
</dbReference>
<dbReference type="SUPFAM" id="SSF56349">
    <property type="entry name" value="DNA breaking-rejoining enzymes"/>
    <property type="match status" value="1"/>
</dbReference>
<feature type="domain" description="Core-binding (CB)" evidence="6">
    <location>
        <begin position="31"/>
        <end position="136"/>
    </location>
</feature>
<evidence type="ECO:0000313" key="8">
    <source>
        <dbReference type="Proteomes" id="UP001139150"/>
    </source>
</evidence>
<dbReference type="PROSITE" id="PS51898">
    <property type="entry name" value="TYR_RECOMBINASE"/>
    <property type="match status" value="1"/>
</dbReference>
<dbReference type="InterPro" id="IPR025269">
    <property type="entry name" value="SAM-like_dom"/>
</dbReference>
<dbReference type="PROSITE" id="PS51900">
    <property type="entry name" value="CB"/>
    <property type="match status" value="1"/>
</dbReference>
<dbReference type="InterPro" id="IPR010998">
    <property type="entry name" value="Integrase_recombinase_N"/>
</dbReference>
<organism evidence="7 8">
    <name type="scientific">Halalkalibacter alkaliphilus</name>
    <dbReference type="NCBI Taxonomy" id="2917993"/>
    <lineage>
        <taxon>Bacteria</taxon>
        <taxon>Bacillati</taxon>
        <taxon>Bacillota</taxon>
        <taxon>Bacilli</taxon>
        <taxon>Bacillales</taxon>
        <taxon>Bacillaceae</taxon>
        <taxon>Halalkalibacter</taxon>
    </lineage>
</organism>
<dbReference type="InterPro" id="IPR050090">
    <property type="entry name" value="Tyrosine_recombinase_XerCD"/>
</dbReference>
<keyword evidence="8" id="KW-1185">Reference proteome</keyword>
<dbReference type="InterPro" id="IPR002104">
    <property type="entry name" value="Integrase_catalytic"/>
</dbReference>
<reference evidence="7" key="1">
    <citation type="submission" date="2022-02" db="EMBL/GenBank/DDBJ databases">
        <title>Halalkalibacter sp. nov. isolated from Lonar Lake, India.</title>
        <authorList>
            <person name="Joshi A."/>
            <person name="Thite S."/>
            <person name="Lodha T."/>
        </authorList>
    </citation>
    <scope>NUCLEOTIDE SEQUENCE</scope>
    <source>
        <strain evidence="7">MEB205</strain>
    </source>
</reference>
<dbReference type="GO" id="GO:0003677">
    <property type="term" value="F:DNA binding"/>
    <property type="evidence" value="ECO:0007669"/>
    <property type="project" value="UniProtKB-UniRule"/>
</dbReference>
<dbReference type="PANTHER" id="PTHR30349:SF41">
    <property type="entry name" value="INTEGRASE_RECOMBINASE PROTEIN MJ0367-RELATED"/>
    <property type="match status" value="1"/>
</dbReference>
<dbReference type="InterPro" id="IPR013762">
    <property type="entry name" value="Integrase-like_cat_sf"/>
</dbReference>
<dbReference type="GO" id="GO:0006310">
    <property type="term" value="P:DNA recombination"/>
    <property type="evidence" value="ECO:0007669"/>
    <property type="project" value="UniProtKB-KW"/>
</dbReference>
<comment type="similarity">
    <text evidence="1">Belongs to the 'phage' integrase family.</text>
</comment>
<dbReference type="Gene3D" id="1.10.150.130">
    <property type="match status" value="1"/>
</dbReference>
<dbReference type="Pfam" id="PF13102">
    <property type="entry name" value="Phage_int_SAM_5"/>
    <property type="match status" value="1"/>
</dbReference>
<dbReference type="EMBL" id="JAKRYL010000008">
    <property type="protein sequence ID" value="MCL7747346.1"/>
    <property type="molecule type" value="Genomic_DNA"/>
</dbReference>
<evidence type="ECO:0000259" key="5">
    <source>
        <dbReference type="PROSITE" id="PS51898"/>
    </source>
</evidence>
<feature type="domain" description="Tyr recombinase" evidence="5">
    <location>
        <begin position="157"/>
        <end position="341"/>
    </location>
</feature>
<dbReference type="GO" id="GO:0015074">
    <property type="term" value="P:DNA integration"/>
    <property type="evidence" value="ECO:0007669"/>
    <property type="project" value="InterPro"/>
</dbReference>
<protein>
    <submittedName>
        <fullName evidence="7">Tyrosine-type recombinase/integrase</fullName>
    </submittedName>
</protein>
<comment type="caution">
    <text evidence="7">The sequence shown here is derived from an EMBL/GenBank/DDBJ whole genome shotgun (WGS) entry which is preliminary data.</text>
</comment>
<evidence type="ECO:0000256" key="4">
    <source>
        <dbReference type="PROSITE-ProRule" id="PRU01248"/>
    </source>
</evidence>
<evidence type="ECO:0000256" key="1">
    <source>
        <dbReference type="ARBA" id="ARBA00008857"/>
    </source>
</evidence>
<sequence>MANQSKRKGRKTISQRAFYDEVPLAEEKKEQQLDVLFDTFMKSKELEGLRERTLKDHSTHFRYFVSFLNNAYPSVKLGIDITTEMVRDYIYYMTKEKMLWDDHTSSAYKHIEKKGLSPVTVNVRLRTLKCFFKFLFDENYIRINPTARIKLLKTKEDTIPSFSETQVQDLLKQPDQRSYAGFRDYVLMVTFIDTGIRCKEILGIEKKHFDEIQKTITIPAHLAKNGKERIVPLSQKTAKLIKILINESRAFEDPADNIFLSNFGEKLDASGVRERIKGYGDKSDISDVRVSPHTFRHTFAKFYILNGGDPFTLQRILGHSSMNMVRKYIQMNGEDIKSQHHQYSPIQHLMES</sequence>
<dbReference type="Pfam" id="PF00589">
    <property type="entry name" value="Phage_integrase"/>
    <property type="match status" value="1"/>
</dbReference>
<evidence type="ECO:0000256" key="3">
    <source>
        <dbReference type="ARBA" id="ARBA00023172"/>
    </source>
</evidence>
<keyword evidence="3" id="KW-0233">DNA recombination</keyword>
<gene>
    <name evidence="7" type="ORF">MF646_09460</name>
</gene>
<dbReference type="InterPro" id="IPR011010">
    <property type="entry name" value="DNA_brk_join_enz"/>
</dbReference>
<keyword evidence="2 4" id="KW-0238">DNA-binding</keyword>
<evidence type="ECO:0000259" key="6">
    <source>
        <dbReference type="PROSITE" id="PS51900"/>
    </source>
</evidence>
<dbReference type="Proteomes" id="UP001139150">
    <property type="component" value="Unassembled WGS sequence"/>
</dbReference>
<name>A0A9X2CSG8_9BACI</name>